<evidence type="ECO:0000256" key="2">
    <source>
        <dbReference type="PROSITE-ProRule" id="PRU01384"/>
    </source>
</evidence>
<dbReference type="Proteomes" id="UP001138661">
    <property type="component" value="Unassembled WGS sequence"/>
</dbReference>
<dbReference type="InterPro" id="IPR006691">
    <property type="entry name" value="GyrA/parC_rep"/>
</dbReference>
<evidence type="ECO:0000256" key="1">
    <source>
        <dbReference type="HAMAP-Rule" id="MF_00936"/>
    </source>
</evidence>
<dbReference type="GO" id="GO:0009330">
    <property type="term" value="C:DNA topoisomerase type II (double strand cut, ATP-hydrolyzing) complex"/>
    <property type="evidence" value="ECO:0007669"/>
    <property type="project" value="TreeGrafter"/>
</dbReference>
<name>A0A9X1FT89_9RHOB</name>
<dbReference type="EC" id="5.6.2.2" evidence="1"/>
<dbReference type="GO" id="GO:0005737">
    <property type="term" value="C:cytoplasm"/>
    <property type="evidence" value="ECO:0007669"/>
    <property type="project" value="TreeGrafter"/>
</dbReference>
<sequence>MADETNIPDMPPADVSEPLRRALGERYLTYALSTIMHRALPDARDGLKPVHRRILYAMRELRLNSTGGFRKSAKISGDVMGNYHPHGDAAIYDAMARLAQDFNVRYPLVDGQGNFGNIDGDNPAASRYTEARMTAVAEAMLEGLNENAVDFRENYDGTLTEPVVLPAQFPNLLANGSSGIAVGMATNIPPHNIAELCDACIHLIKTPDARDDTLLKYVPGPDFPTGGVIVEPPENIATAYRTGRGSFRLRCRWEVEDLGRGQWQIVVTEIPYQVQKSKLIEKIAELIQTKKIPILGDVRDESADDVRMIIEPRSRSVDPEVLMGMLFRTCDLEVRFSLNMNVLIDGLTPKVCSMKEVLRAFLDHRQEVLVRRSTHRMEKIDHRLEVLEGFVVAFLNLDRVIDIIRYDADPKSALMREDWGKSHVRATDETDYVSPATGEGELSEVQAEAILNMRLRSLRRLEEMELLREQSDLMEERAGLEDLLENPQLQWDSITAQLRETKKQFGKEYEGGARRTTFAEGTVIEDVPIEAMIDREPITVVCSQMGWVRAMTGHIDLNRELKFKDGDGPRFIFHAETTDRLLVFGSNGRFYTVSAANLPGGRGMGEPLRLMVDLPNETEIVTILTHQPGRKLLVASSAGDGFVVPEDDVVAQTRSGKQVLNVRGETRAVVCRPVTGDSVAVVGENRKVLVFALDELPEMGRGKGVRLQKYKDGGLSDATTFSRDSGLSWLDPAGRTRTETELTEWSGKRASAGRMAPRGFPRDNKFS</sequence>
<evidence type="ECO:0000313" key="6">
    <source>
        <dbReference type="Proteomes" id="UP001138661"/>
    </source>
</evidence>
<dbReference type="GO" id="GO:0003918">
    <property type="term" value="F:DNA topoisomerase type II (double strand cut, ATP-hydrolyzing) activity"/>
    <property type="evidence" value="ECO:0007669"/>
    <property type="project" value="UniProtKB-UniRule"/>
</dbReference>
<dbReference type="GO" id="GO:0006265">
    <property type="term" value="P:DNA topological change"/>
    <property type="evidence" value="ECO:0007669"/>
    <property type="project" value="UniProtKB-UniRule"/>
</dbReference>
<dbReference type="GO" id="GO:0003677">
    <property type="term" value="F:DNA binding"/>
    <property type="evidence" value="ECO:0007669"/>
    <property type="project" value="UniProtKB-UniRule"/>
</dbReference>
<dbReference type="PROSITE" id="PS52040">
    <property type="entry name" value="TOPO_IIA"/>
    <property type="match status" value="1"/>
</dbReference>
<feature type="site" description="Interaction with DNA" evidence="1">
    <location>
        <position position="48"/>
    </location>
</feature>
<dbReference type="PANTHER" id="PTHR43493">
    <property type="entry name" value="DNA GYRASE/TOPOISOMERASE SUBUNIT A"/>
    <property type="match status" value="1"/>
</dbReference>
<feature type="site" description="Interaction with DNA" evidence="1">
    <location>
        <position position="86"/>
    </location>
</feature>
<dbReference type="CDD" id="cd00187">
    <property type="entry name" value="TOP4c"/>
    <property type="match status" value="1"/>
</dbReference>
<dbReference type="GO" id="GO:0005524">
    <property type="term" value="F:ATP binding"/>
    <property type="evidence" value="ECO:0007669"/>
    <property type="project" value="InterPro"/>
</dbReference>
<comment type="similarity">
    <text evidence="1">Belongs to the type II topoisomerase GyrA/ParC subunit family. ParC type 1 subfamily.</text>
</comment>
<comment type="function">
    <text evidence="1">Topoisomerase IV is essential for chromosome segregation. It relaxes supercoiled DNA. Performs the decatenation events required during the replication of a circular DNA molecule.</text>
</comment>
<feature type="region of interest" description="Disordered" evidence="3">
    <location>
        <begin position="730"/>
        <end position="767"/>
    </location>
</feature>
<keyword evidence="6" id="KW-1185">Reference proteome</keyword>
<keyword evidence="1" id="KW-1003">Cell membrane</keyword>
<feature type="site" description="Interaction with DNA" evidence="1">
    <location>
        <position position="84"/>
    </location>
</feature>
<dbReference type="GO" id="GO:0019897">
    <property type="term" value="C:extrinsic component of plasma membrane"/>
    <property type="evidence" value="ECO:0007669"/>
    <property type="project" value="UniProtKB-UniRule"/>
</dbReference>
<dbReference type="GO" id="GO:0007059">
    <property type="term" value="P:chromosome segregation"/>
    <property type="evidence" value="ECO:0007669"/>
    <property type="project" value="UniProtKB-UniRule"/>
</dbReference>
<keyword evidence="1 2" id="KW-0238">DNA-binding</keyword>
<feature type="site" description="Transition state stabilizer" evidence="1">
    <location>
        <position position="127"/>
    </location>
</feature>
<protein>
    <recommendedName>
        <fullName evidence="1">DNA topoisomerase 4 subunit A</fullName>
        <ecNumber evidence="1">5.6.2.2</ecNumber>
    </recommendedName>
    <alternativeName>
        <fullName evidence="1">Topoisomerase IV subunit A</fullName>
    </alternativeName>
</protein>
<evidence type="ECO:0000313" key="5">
    <source>
        <dbReference type="EMBL" id="MBW4707316.1"/>
    </source>
</evidence>
<keyword evidence="1 2" id="KW-0799">Topoisomerase</keyword>
<keyword evidence="1 2" id="KW-0413">Isomerase</keyword>
<reference evidence="5" key="1">
    <citation type="submission" date="2021-07" db="EMBL/GenBank/DDBJ databases">
        <title>Roseobacter insulae sp. nov., isolated from a tidal flat.</title>
        <authorList>
            <person name="Park S."/>
            <person name="Yoon J.-H."/>
        </authorList>
    </citation>
    <scope>NUCLEOTIDE SEQUENCE</scope>
    <source>
        <strain evidence="5">YSTF-M11</strain>
    </source>
</reference>
<comment type="caution">
    <text evidence="5">The sequence shown here is derived from an EMBL/GenBank/DDBJ whole genome shotgun (WGS) entry which is preliminary data.</text>
</comment>
<feature type="domain" description="Topo IIA-type catalytic" evidence="4">
    <location>
        <begin position="40"/>
        <end position="527"/>
    </location>
</feature>
<comment type="catalytic activity">
    <reaction evidence="1 2">
        <text>ATP-dependent breakage, passage and rejoining of double-stranded DNA.</text>
        <dbReference type="EC" id="5.6.2.2"/>
    </reaction>
</comment>
<comment type="subcellular location">
    <subcellularLocation>
        <location evidence="1">Cell membrane</location>
        <topology evidence="1">Peripheral membrane protein</topology>
    </subcellularLocation>
</comment>
<dbReference type="InterPro" id="IPR050220">
    <property type="entry name" value="Type_II_DNA_Topoisomerases"/>
</dbReference>
<dbReference type="RefSeq" id="WP_219499929.1">
    <property type="nucleotide sequence ID" value="NZ_JAHXDN010000001.1"/>
</dbReference>
<evidence type="ECO:0000256" key="3">
    <source>
        <dbReference type="SAM" id="MobiDB-lite"/>
    </source>
</evidence>
<dbReference type="NCBIfam" id="TIGR01062">
    <property type="entry name" value="parC_Gneg"/>
    <property type="match status" value="1"/>
</dbReference>
<evidence type="ECO:0000259" key="4">
    <source>
        <dbReference type="PROSITE" id="PS52040"/>
    </source>
</evidence>
<dbReference type="GO" id="GO:0005694">
    <property type="term" value="C:chromosome"/>
    <property type="evidence" value="ECO:0007669"/>
    <property type="project" value="InterPro"/>
</dbReference>
<dbReference type="AlphaFoldDB" id="A0A9X1FT89"/>
<dbReference type="Pfam" id="PF03989">
    <property type="entry name" value="DNA_gyraseA_C"/>
    <property type="match status" value="3"/>
</dbReference>
<dbReference type="Pfam" id="PF00521">
    <property type="entry name" value="DNA_topoisoIV"/>
    <property type="match status" value="1"/>
</dbReference>
<dbReference type="InterPro" id="IPR002205">
    <property type="entry name" value="Topo_IIA_dom_A"/>
</dbReference>
<dbReference type="SMART" id="SM00434">
    <property type="entry name" value="TOP4c"/>
    <property type="match status" value="1"/>
</dbReference>
<accession>A0A9X1FT89</accession>
<dbReference type="PANTHER" id="PTHR43493:SF1">
    <property type="entry name" value="DNA TOPOISOMERASE 4 SUBUNIT A"/>
    <property type="match status" value="1"/>
</dbReference>
<proteinExistence type="inferred from homology"/>
<dbReference type="InterPro" id="IPR005742">
    <property type="entry name" value="TopoIV_A_Gneg"/>
</dbReference>
<dbReference type="EMBL" id="JAHXDN010000001">
    <property type="protein sequence ID" value="MBW4707316.1"/>
    <property type="molecule type" value="Genomic_DNA"/>
</dbReference>
<feature type="active site" description="O-(5'-phospho-DNA)-tyrosine intermediate" evidence="1 2">
    <location>
        <position position="128"/>
    </location>
</feature>
<gene>
    <name evidence="1 5" type="primary">parC</name>
    <name evidence="5" type="ORF">KX928_05900</name>
</gene>
<organism evidence="5 6">
    <name type="scientific">Roseobacter insulae</name>
    <dbReference type="NCBI Taxonomy" id="2859783"/>
    <lineage>
        <taxon>Bacteria</taxon>
        <taxon>Pseudomonadati</taxon>
        <taxon>Pseudomonadota</taxon>
        <taxon>Alphaproteobacteria</taxon>
        <taxon>Rhodobacterales</taxon>
        <taxon>Roseobacteraceae</taxon>
        <taxon>Roseobacter</taxon>
    </lineage>
</organism>
<comment type="subunit">
    <text evidence="1">Heterotetramer composed of ParC and ParE.</text>
</comment>
<keyword evidence="1" id="KW-0472">Membrane</keyword>
<dbReference type="NCBIfam" id="NF004044">
    <property type="entry name" value="PRK05561.1"/>
    <property type="match status" value="1"/>
</dbReference>
<dbReference type="HAMAP" id="MF_00936">
    <property type="entry name" value="ParC_type1"/>
    <property type="match status" value="1"/>
</dbReference>